<evidence type="ECO:0000313" key="2">
    <source>
        <dbReference type="EMBL" id="KAH9642605.1"/>
    </source>
</evidence>
<organism evidence="2 3">
    <name type="scientific">Spodoptera exigua</name>
    <name type="common">Beet armyworm</name>
    <name type="synonym">Noctua fulgens</name>
    <dbReference type="NCBI Taxonomy" id="7107"/>
    <lineage>
        <taxon>Eukaryota</taxon>
        <taxon>Metazoa</taxon>
        <taxon>Ecdysozoa</taxon>
        <taxon>Arthropoda</taxon>
        <taxon>Hexapoda</taxon>
        <taxon>Insecta</taxon>
        <taxon>Pterygota</taxon>
        <taxon>Neoptera</taxon>
        <taxon>Endopterygota</taxon>
        <taxon>Lepidoptera</taxon>
        <taxon>Glossata</taxon>
        <taxon>Ditrysia</taxon>
        <taxon>Noctuoidea</taxon>
        <taxon>Noctuidae</taxon>
        <taxon>Amphipyrinae</taxon>
        <taxon>Spodoptera</taxon>
    </lineage>
</organism>
<feature type="compositionally biased region" description="Polar residues" evidence="1">
    <location>
        <begin position="7"/>
        <end position="25"/>
    </location>
</feature>
<protein>
    <submittedName>
        <fullName evidence="2">Uncharacterized protein</fullName>
    </submittedName>
</protein>
<feature type="region of interest" description="Disordered" evidence="1">
    <location>
        <begin position="1"/>
        <end position="43"/>
    </location>
</feature>
<name>A0A922SLV5_SPOEX</name>
<reference evidence="2" key="1">
    <citation type="journal article" date="2021" name="G3 (Bethesda)">
        <title>Genome and transcriptome analysis of the beet armyworm Spodoptera exigua reveals targets for pest control. .</title>
        <authorList>
            <person name="Simon S."/>
            <person name="Breeschoten T."/>
            <person name="Jansen H.J."/>
            <person name="Dirks R.P."/>
            <person name="Schranz M.E."/>
            <person name="Ros V.I.D."/>
        </authorList>
    </citation>
    <scope>NUCLEOTIDE SEQUENCE</scope>
    <source>
        <strain evidence="2">TB_SE_WUR_2020</strain>
    </source>
</reference>
<sequence length="405" mass="45886">MRPLDQVSASMRSRSTGILDTNNTKSKNESEAAGPSRRPKSLTQRAVSAVAEALTSIALYDDYQCVPKILCDVAGGSTAVSSPALLKATETLQPLLTLLAAYNGLSSSPLFLFGRAAVTGMTAKGDPNVCHRTYPQCPTDPEKLVHYLNNHNGGFFRFFGQPEQSQQPQNLEQFYNYLSGQYGFQQHHQQQQNYGLLRPHGQGYGYPNQNPSINPQNYAHNYYQGQNRYRNGEMETAESEIQERIQNKPAINILEDENDQSANAYQDNGSKWSFPEDGFTGKGSQREHIRINKDLERPTRGSKTLKFPDDRSGDRREVFKIKHFSRTEKPVYFPGHNHFQIYSHYQTTTPVNLEEFVFDHKHNFYVKRPKAIKVEDVNVVYVVRGNGDPNHPEVVRIRPGQSITK</sequence>
<dbReference type="Proteomes" id="UP000814243">
    <property type="component" value="Unassembled WGS sequence"/>
</dbReference>
<dbReference type="AlphaFoldDB" id="A0A922SLV5"/>
<evidence type="ECO:0000256" key="1">
    <source>
        <dbReference type="SAM" id="MobiDB-lite"/>
    </source>
</evidence>
<comment type="caution">
    <text evidence="2">The sequence shown here is derived from an EMBL/GenBank/DDBJ whole genome shotgun (WGS) entry which is preliminary data.</text>
</comment>
<evidence type="ECO:0000313" key="3">
    <source>
        <dbReference type="Proteomes" id="UP000814243"/>
    </source>
</evidence>
<dbReference type="EMBL" id="JACEFF010000187">
    <property type="protein sequence ID" value="KAH9642605.1"/>
    <property type="molecule type" value="Genomic_DNA"/>
</dbReference>
<proteinExistence type="predicted"/>
<accession>A0A922SLV5</accession>
<gene>
    <name evidence="2" type="ORF">HF086_011198</name>
</gene>